<name>A0A518DSZ0_9BACT</name>
<dbReference type="GO" id="GO:0003700">
    <property type="term" value="F:DNA-binding transcription factor activity"/>
    <property type="evidence" value="ECO:0007669"/>
    <property type="project" value="InterPro"/>
</dbReference>
<dbReference type="SUPFAM" id="SSF46689">
    <property type="entry name" value="Homeodomain-like"/>
    <property type="match status" value="1"/>
</dbReference>
<dbReference type="PRINTS" id="PR00032">
    <property type="entry name" value="HTHARAC"/>
</dbReference>
<proteinExistence type="predicted"/>
<dbReference type="InterPro" id="IPR018060">
    <property type="entry name" value="HTH_AraC"/>
</dbReference>
<evidence type="ECO:0000256" key="1">
    <source>
        <dbReference type="ARBA" id="ARBA00023015"/>
    </source>
</evidence>
<dbReference type="OrthoDB" id="273555at2"/>
<dbReference type="Pfam" id="PF12833">
    <property type="entry name" value="HTH_18"/>
    <property type="match status" value="1"/>
</dbReference>
<dbReference type="GO" id="GO:0043565">
    <property type="term" value="F:sequence-specific DNA binding"/>
    <property type="evidence" value="ECO:0007669"/>
    <property type="project" value="InterPro"/>
</dbReference>
<dbReference type="EMBL" id="CP036433">
    <property type="protein sequence ID" value="QDU94961.1"/>
    <property type="molecule type" value="Genomic_DNA"/>
</dbReference>
<dbReference type="SMART" id="SM00342">
    <property type="entry name" value="HTH_ARAC"/>
    <property type="match status" value="1"/>
</dbReference>
<evidence type="ECO:0000256" key="3">
    <source>
        <dbReference type="ARBA" id="ARBA00023163"/>
    </source>
</evidence>
<feature type="domain" description="HTH araC/xylS-type" evidence="4">
    <location>
        <begin position="192"/>
        <end position="290"/>
    </location>
</feature>
<dbReference type="Proteomes" id="UP000317648">
    <property type="component" value="Chromosome"/>
</dbReference>
<dbReference type="InterPro" id="IPR037923">
    <property type="entry name" value="HTH-like"/>
</dbReference>
<keyword evidence="6" id="KW-1185">Reference proteome</keyword>
<gene>
    <name evidence="5" type="primary">btr_1</name>
    <name evidence="5" type="ORF">Pla8534_27700</name>
</gene>
<keyword evidence="2" id="KW-0238">DNA-binding</keyword>
<dbReference type="Gene3D" id="1.10.10.60">
    <property type="entry name" value="Homeodomain-like"/>
    <property type="match status" value="1"/>
</dbReference>
<keyword evidence="1" id="KW-0805">Transcription regulation</keyword>
<dbReference type="KEGG" id="lcre:Pla8534_27700"/>
<evidence type="ECO:0000313" key="6">
    <source>
        <dbReference type="Proteomes" id="UP000317648"/>
    </source>
</evidence>
<evidence type="ECO:0000259" key="4">
    <source>
        <dbReference type="PROSITE" id="PS01124"/>
    </source>
</evidence>
<dbReference type="PANTHER" id="PTHR43280:SF32">
    <property type="entry name" value="TRANSCRIPTIONAL REGULATORY PROTEIN"/>
    <property type="match status" value="1"/>
</dbReference>
<dbReference type="PROSITE" id="PS01124">
    <property type="entry name" value="HTH_ARAC_FAMILY_2"/>
    <property type="match status" value="1"/>
</dbReference>
<reference evidence="5 6" key="1">
    <citation type="submission" date="2019-02" db="EMBL/GenBank/DDBJ databases">
        <title>Deep-cultivation of Planctomycetes and their phenomic and genomic characterization uncovers novel biology.</title>
        <authorList>
            <person name="Wiegand S."/>
            <person name="Jogler M."/>
            <person name="Boedeker C."/>
            <person name="Pinto D."/>
            <person name="Vollmers J."/>
            <person name="Rivas-Marin E."/>
            <person name="Kohn T."/>
            <person name="Peeters S.H."/>
            <person name="Heuer A."/>
            <person name="Rast P."/>
            <person name="Oberbeckmann S."/>
            <person name="Bunk B."/>
            <person name="Jeske O."/>
            <person name="Meyerdierks A."/>
            <person name="Storesund J.E."/>
            <person name="Kallscheuer N."/>
            <person name="Luecker S."/>
            <person name="Lage O.M."/>
            <person name="Pohl T."/>
            <person name="Merkel B.J."/>
            <person name="Hornburger P."/>
            <person name="Mueller R.-W."/>
            <person name="Bruemmer F."/>
            <person name="Labrenz M."/>
            <person name="Spormann A.M."/>
            <person name="Op den Camp H."/>
            <person name="Overmann J."/>
            <person name="Amann R."/>
            <person name="Jetten M.S.M."/>
            <person name="Mascher T."/>
            <person name="Medema M.H."/>
            <person name="Devos D.P."/>
            <person name="Kaster A.-K."/>
            <person name="Ovreas L."/>
            <person name="Rohde M."/>
            <person name="Galperin M.Y."/>
            <person name="Jogler C."/>
        </authorList>
    </citation>
    <scope>NUCLEOTIDE SEQUENCE [LARGE SCALE GENOMIC DNA]</scope>
    <source>
        <strain evidence="5 6">Pla85_3_4</strain>
    </source>
</reference>
<dbReference type="AlphaFoldDB" id="A0A518DSZ0"/>
<dbReference type="InterPro" id="IPR009057">
    <property type="entry name" value="Homeodomain-like_sf"/>
</dbReference>
<dbReference type="PANTHER" id="PTHR43280">
    <property type="entry name" value="ARAC-FAMILY TRANSCRIPTIONAL REGULATOR"/>
    <property type="match status" value="1"/>
</dbReference>
<evidence type="ECO:0000256" key="2">
    <source>
        <dbReference type="ARBA" id="ARBA00023125"/>
    </source>
</evidence>
<keyword evidence="3" id="KW-0804">Transcription</keyword>
<accession>A0A518DSZ0</accession>
<organism evidence="5 6">
    <name type="scientific">Lignipirellula cremea</name>
    <dbReference type="NCBI Taxonomy" id="2528010"/>
    <lineage>
        <taxon>Bacteria</taxon>
        <taxon>Pseudomonadati</taxon>
        <taxon>Planctomycetota</taxon>
        <taxon>Planctomycetia</taxon>
        <taxon>Pirellulales</taxon>
        <taxon>Pirellulaceae</taxon>
        <taxon>Lignipirellula</taxon>
    </lineage>
</organism>
<dbReference type="SUPFAM" id="SSF51215">
    <property type="entry name" value="Regulatory protein AraC"/>
    <property type="match status" value="1"/>
</dbReference>
<dbReference type="Pfam" id="PF02311">
    <property type="entry name" value="AraC_binding"/>
    <property type="match status" value="1"/>
</dbReference>
<protein>
    <submittedName>
        <fullName evidence="5">HTH-type transcriptional activator Btr</fullName>
    </submittedName>
</protein>
<sequence>MENLPPTDYPRAVDLLDARDESAAFRLERLHQPAEVFEPQRTNYFTVIWIESGSGAFQANAAEHPFQADQLLFFVPYQYLRFAPAEPLQATVLRFHANFLCVETFHAETGCSGTLFNDPYGPPVVPLMGRARTDVIELLERLRREQEDRQTAWLDACLAAMKLLLILAARCKASPVVDAGGTGAEFRHPVMEQLRELLEQHYRTLHAPADYARLLHMTPKTLGRYVREHLGKTLTELIRERILTHAKWQLLHTLKPVKEVAGEVGYQDELYFSRLFKKATGLSPTHFREFETEIRGGSNLSMD</sequence>
<dbReference type="InterPro" id="IPR003313">
    <property type="entry name" value="AraC-bd"/>
</dbReference>
<evidence type="ECO:0000313" key="5">
    <source>
        <dbReference type="EMBL" id="QDU94961.1"/>
    </source>
</evidence>
<dbReference type="RefSeq" id="WP_145053749.1">
    <property type="nucleotide sequence ID" value="NZ_CP036433.1"/>
</dbReference>
<dbReference type="InterPro" id="IPR020449">
    <property type="entry name" value="Tscrpt_reg_AraC-type_HTH"/>
</dbReference>